<dbReference type="SUPFAM" id="SSF55729">
    <property type="entry name" value="Acyl-CoA N-acyltransferases (Nat)"/>
    <property type="match status" value="1"/>
</dbReference>
<organism evidence="2 3">
    <name type="scientific">Limulus polyphemus</name>
    <name type="common">Atlantic horseshoe crab</name>
    <dbReference type="NCBI Taxonomy" id="6850"/>
    <lineage>
        <taxon>Eukaryota</taxon>
        <taxon>Metazoa</taxon>
        <taxon>Ecdysozoa</taxon>
        <taxon>Arthropoda</taxon>
        <taxon>Chelicerata</taxon>
        <taxon>Merostomata</taxon>
        <taxon>Xiphosura</taxon>
        <taxon>Limulidae</taxon>
        <taxon>Limulus</taxon>
    </lineage>
</organism>
<accession>A0ABM1TQH5</accession>
<proteinExistence type="predicted"/>
<keyword evidence="2" id="KW-1185">Reference proteome</keyword>
<evidence type="ECO:0000259" key="1">
    <source>
        <dbReference type="Pfam" id="PF08445"/>
    </source>
</evidence>
<sequence length="283" mass="32843">MLVEAVFEELPGLLDELKERLPYSVAVMNMIRLILLGRIKAFKVLIPQEDTRGTLVVLWPDSQQKERDQFPVSIFATPEASHQLEDYLLHSTLVDWSRNVSFFDLLPWVLPPTIRVAQKKGKVEELNSYCRWILKDLSPIDLEIELPVEVYLAPLELHHVTEIYKTWGFHWAYSYENMMEQVECLPSSGIFLRQTNELVSWQTTCINGYNGCGYTLSEHRMKGYSRLALTFLTKECLCLGMVPCTTIRRCNPASENLYATNGFQPVYDIFVFHLVCNDHMRKE</sequence>
<dbReference type="InterPro" id="IPR013653">
    <property type="entry name" value="GCN5-like_dom"/>
</dbReference>
<gene>
    <name evidence="3" type="primary">LOC111089604</name>
</gene>
<dbReference type="InterPro" id="IPR016181">
    <property type="entry name" value="Acyl_CoA_acyltransferase"/>
</dbReference>
<evidence type="ECO:0000313" key="3">
    <source>
        <dbReference type="RefSeq" id="XP_022258131.1"/>
    </source>
</evidence>
<dbReference type="PANTHER" id="PTHR20958:SF6">
    <property type="entry name" value="GLYCINE N-ACYLTRANSFERASE-LIKE PROTEIN"/>
    <property type="match status" value="1"/>
</dbReference>
<dbReference type="InterPro" id="IPR053225">
    <property type="entry name" value="Acyl-CoA_N-acyltransferase"/>
</dbReference>
<reference evidence="3" key="1">
    <citation type="submission" date="2025-08" db="UniProtKB">
        <authorList>
            <consortium name="RefSeq"/>
        </authorList>
    </citation>
    <scope>IDENTIFICATION</scope>
    <source>
        <tissue evidence="3">Muscle</tissue>
    </source>
</reference>
<feature type="domain" description="GCN5-related N-acetyltransferase Rv2170-like" evidence="1">
    <location>
        <begin position="189"/>
        <end position="264"/>
    </location>
</feature>
<dbReference type="RefSeq" id="XP_022258131.1">
    <property type="nucleotide sequence ID" value="XM_022402423.1"/>
</dbReference>
<dbReference type="Pfam" id="PF08445">
    <property type="entry name" value="FR47"/>
    <property type="match status" value="1"/>
</dbReference>
<evidence type="ECO:0000313" key="2">
    <source>
        <dbReference type="Proteomes" id="UP000694941"/>
    </source>
</evidence>
<dbReference type="GeneID" id="111089604"/>
<protein>
    <submittedName>
        <fullName evidence="3">Uncharacterized protein LOC111089604</fullName>
    </submittedName>
</protein>
<dbReference type="Proteomes" id="UP000694941">
    <property type="component" value="Unplaced"/>
</dbReference>
<dbReference type="Gene3D" id="3.40.630.30">
    <property type="match status" value="1"/>
</dbReference>
<dbReference type="PANTHER" id="PTHR20958">
    <property type="entry name" value="GLYCINE N-ACYLTRANSFERASE-LIKE PROTEIN"/>
    <property type="match status" value="1"/>
</dbReference>
<name>A0ABM1TQH5_LIMPO</name>